<accession>A0A5C7JBV2</accession>
<organism evidence="1 2">
    <name type="scientific">Candidatus Dojkabacteria bacterium</name>
    <dbReference type="NCBI Taxonomy" id="2099670"/>
    <lineage>
        <taxon>Bacteria</taxon>
        <taxon>Candidatus Dojkabacteria</taxon>
    </lineage>
</organism>
<evidence type="ECO:0000313" key="2">
    <source>
        <dbReference type="Proteomes" id="UP000321026"/>
    </source>
</evidence>
<dbReference type="EMBL" id="SSDS01000008">
    <property type="protein sequence ID" value="TXG78698.1"/>
    <property type="molecule type" value="Genomic_DNA"/>
</dbReference>
<dbReference type="AlphaFoldDB" id="A0A5C7JBV2"/>
<gene>
    <name evidence="1" type="ORF">E6Q11_00485</name>
</gene>
<evidence type="ECO:0000313" key="1">
    <source>
        <dbReference type="EMBL" id="TXG78698.1"/>
    </source>
</evidence>
<sequence length="164" mass="18267">MELLQRLHDWLIERAGVEADKLSVYAEAGEVDEACHACPDPSFTNSYQARCLIREFNCQPARVRTLLAAFRAFAKQYQQCGHPRWRSGVLVNGVADIVLELDLTEHIEFTVCDPNAESAEFSAGGESWAYDPSELEQQAQADVGELGYFMKLVRTGVEPTGTEP</sequence>
<reference evidence="1 2" key="1">
    <citation type="submission" date="2018-09" db="EMBL/GenBank/DDBJ databases">
        <title>Metagenome Assembled Genomes from an Advanced Water Purification Facility.</title>
        <authorList>
            <person name="Stamps B.W."/>
            <person name="Spear J.R."/>
        </authorList>
    </citation>
    <scope>NUCLEOTIDE SEQUENCE [LARGE SCALE GENOMIC DNA]</scope>
    <source>
        <strain evidence="1">Bin_63_2</strain>
    </source>
</reference>
<proteinExistence type="predicted"/>
<comment type="caution">
    <text evidence="1">The sequence shown here is derived from an EMBL/GenBank/DDBJ whole genome shotgun (WGS) entry which is preliminary data.</text>
</comment>
<dbReference type="Proteomes" id="UP000321026">
    <property type="component" value="Unassembled WGS sequence"/>
</dbReference>
<dbReference type="Pfam" id="PF06891">
    <property type="entry name" value="P2_Phage_GpR"/>
    <property type="match status" value="1"/>
</dbReference>
<name>A0A5C7JBV2_9BACT</name>
<dbReference type="InterPro" id="IPR009678">
    <property type="entry name" value="Phage_tail_completion_R"/>
</dbReference>
<protein>
    <submittedName>
        <fullName evidence="1">Uncharacterized protein</fullName>
    </submittedName>
</protein>